<feature type="transmembrane region" description="Helical" evidence="6">
    <location>
        <begin position="199"/>
        <end position="220"/>
    </location>
</feature>
<dbReference type="PANTHER" id="PTHR46795">
    <property type="entry name" value="ABC TRANSPORTER PERMEASE-RELATED-RELATED"/>
    <property type="match status" value="1"/>
</dbReference>
<feature type="transmembrane region" description="Helical" evidence="6">
    <location>
        <begin position="641"/>
        <end position="661"/>
    </location>
</feature>
<evidence type="ECO:0000313" key="8">
    <source>
        <dbReference type="EMBL" id="MXP75809.1"/>
    </source>
</evidence>
<dbReference type="EMBL" id="WUQX01000001">
    <property type="protein sequence ID" value="MXP75809.1"/>
    <property type="molecule type" value="Genomic_DNA"/>
</dbReference>
<feature type="transmembrane region" description="Helical" evidence="6">
    <location>
        <begin position="587"/>
        <end position="610"/>
    </location>
</feature>
<feature type="transmembrane region" description="Helical" evidence="6">
    <location>
        <begin position="241"/>
        <end position="262"/>
    </location>
</feature>
<evidence type="ECO:0000256" key="3">
    <source>
        <dbReference type="ARBA" id="ARBA00022692"/>
    </source>
</evidence>
<evidence type="ECO:0000256" key="4">
    <source>
        <dbReference type="ARBA" id="ARBA00022989"/>
    </source>
</evidence>
<organism evidence="8 9">
    <name type="scientific">Sporofaciens musculi</name>
    <dbReference type="NCBI Taxonomy" id="2681861"/>
    <lineage>
        <taxon>Bacteria</taxon>
        <taxon>Bacillati</taxon>
        <taxon>Bacillota</taxon>
        <taxon>Clostridia</taxon>
        <taxon>Lachnospirales</taxon>
        <taxon>Lachnospiraceae</taxon>
        <taxon>Sporofaciens</taxon>
    </lineage>
</organism>
<reference evidence="8 9" key="1">
    <citation type="submission" date="2019-12" db="EMBL/GenBank/DDBJ databases">
        <title>Sporaefaciens musculi gen. nov., sp. nov., a novel bacterium isolated from the caecum of an obese mouse.</title>
        <authorList>
            <person name="Rasmussen T.S."/>
            <person name="Streidl T."/>
            <person name="Hitch T.C.A."/>
            <person name="Wortmann E."/>
            <person name="Deptula P."/>
            <person name="Hansen M."/>
            <person name="Nielsen D.S."/>
            <person name="Clavel T."/>
            <person name="Vogensen F.K."/>
        </authorList>
    </citation>
    <scope>NUCLEOTIDE SEQUENCE [LARGE SCALE GENOMIC DNA]</scope>
    <source>
        <strain evidence="8 9">WCA-9-b2</strain>
    </source>
</reference>
<evidence type="ECO:0000256" key="1">
    <source>
        <dbReference type="ARBA" id="ARBA00004651"/>
    </source>
</evidence>
<dbReference type="Pfam" id="PF02687">
    <property type="entry name" value="FtsX"/>
    <property type="match status" value="1"/>
</dbReference>
<dbReference type="InterPro" id="IPR052536">
    <property type="entry name" value="ABC-4_Integral_Memb_Prot"/>
</dbReference>
<dbReference type="AlphaFoldDB" id="A0A7X3MG67"/>
<proteinExistence type="predicted"/>
<feature type="transmembrane region" description="Helical" evidence="6">
    <location>
        <begin position="323"/>
        <end position="344"/>
    </location>
</feature>
<evidence type="ECO:0000256" key="5">
    <source>
        <dbReference type="ARBA" id="ARBA00023136"/>
    </source>
</evidence>
<gene>
    <name evidence="8" type="ORF">GN277_10585</name>
</gene>
<evidence type="ECO:0000259" key="7">
    <source>
        <dbReference type="Pfam" id="PF02687"/>
    </source>
</evidence>
<evidence type="ECO:0000256" key="2">
    <source>
        <dbReference type="ARBA" id="ARBA00022475"/>
    </source>
</evidence>
<keyword evidence="2" id="KW-1003">Cell membrane</keyword>
<feature type="transmembrane region" description="Helical" evidence="6">
    <location>
        <begin position="63"/>
        <end position="84"/>
    </location>
</feature>
<keyword evidence="4 6" id="KW-1133">Transmembrane helix</keyword>
<dbReference type="InterPro" id="IPR003838">
    <property type="entry name" value="ABC3_permease_C"/>
</dbReference>
<feature type="transmembrane region" description="Helical" evidence="6">
    <location>
        <begin position="156"/>
        <end position="179"/>
    </location>
</feature>
<protein>
    <recommendedName>
        <fullName evidence="7">ABC3 transporter permease C-terminal domain-containing protein</fullName>
    </recommendedName>
</protein>
<dbReference type="Proteomes" id="UP000460412">
    <property type="component" value="Unassembled WGS sequence"/>
</dbReference>
<feature type="domain" description="ABC3 transporter permease C-terminal" evidence="7">
    <location>
        <begin position="108"/>
        <end position="213"/>
    </location>
</feature>
<name>A0A7X3MG67_9FIRM</name>
<sequence length="717" mass="82757">MAEFVISQYAEQRDEILREARIRAERDRLEKDERKRRLYFPGRYSIYYYKMILKNVKYHIRNYVMLILSGTFLMIFLYLVFALWRAFQGVHTKEAVIGGEIQAIMLSAVWIGLLLNAVLMGFSFSYYIRNKMQEEKALVLLGIRSKSLTSIMMMEYVGCLMCSVVLGIGLGSLLFRFLISMLQKRFDFTFQWMPPSTYLLMLTIFLVAALVAAAVNGHVYEHMRWSAAGLLEPKKNRIPGLSGWIRGGLGAVLICVALLGLSKRSGGEDVGLQGWYLIGVYWLILCILSAQMKRLKADENRYYGQVFGNLTFLTRFRENLKKVYLLTLIAFFVMYTFSSIYIGIAAAPSGEEQYPYDYVCTSVMGEEEFFTELGRENEGEMYDYPMVTTFTSKPNKVSVLETIKGILTLRYTAVSNGREVLPVLPVQIGIPESVYIELKEKKYGEKPEALGLTGEEIAVVYQEDTSVKAHILDWLRPEEGIHLQTLNPDLELNGFEAYQAKKVQKEERDILTGVCSNGMWQNLIVFSDEYFQELFQGERMYLLNTGEAYDKVGDLLTEKAVEEETISFYGRKSSIQDMETERYLKQVIWLFMTVMTGICGIYLIFIKFCFEMDEIVERYRFLDCMGMHENTLKKTLRREMLPFFALPFIAGGGSAVIFSALTFKVRMYTGEEIMKYLCYALPVWLLYWLIQAAVYQVLKRVLLGKIIKYVFRKGKKL</sequence>
<evidence type="ECO:0000313" key="9">
    <source>
        <dbReference type="Proteomes" id="UP000460412"/>
    </source>
</evidence>
<dbReference type="RefSeq" id="WP_159751001.1">
    <property type="nucleotide sequence ID" value="NZ_WUQX01000001.1"/>
</dbReference>
<feature type="transmembrane region" description="Helical" evidence="6">
    <location>
        <begin position="104"/>
        <end position="128"/>
    </location>
</feature>
<comment type="subcellular location">
    <subcellularLocation>
        <location evidence="1">Cell membrane</location>
        <topology evidence="1">Multi-pass membrane protein</topology>
    </subcellularLocation>
</comment>
<accession>A0A7X3MG67</accession>
<dbReference type="GO" id="GO:0005886">
    <property type="term" value="C:plasma membrane"/>
    <property type="evidence" value="ECO:0007669"/>
    <property type="project" value="UniProtKB-SubCell"/>
</dbReference>
<evidence type="ECO:0000256" key="6">
    <source>
        <dbReference type="SAM" id="Phobius"/>
    </source>
</evidence>
<feature type="transmembrane region" description="Helical" evidence="6">
    <location>
        <begin position="673"/>
        <end position="698"/>
    </location>
</feature>
<comment type="caution">
    <text evidence="8">The sequence shown here is derived from an EMBL/GenBank/DDBJ whole genome shotgun (WGS) entry which is preliminary data.</text>
</comment>
<feature type="transmembrane region" description="Helical" evidence="6">
    <location>
        <begin position="274"/>
        <end position="292"/>
    </location>
</feature>
<dbReference type="PANTHER" id="PTHR46795:SF3">
    <property type="entry name" value="ABC TRANSPORTER PERMEASE"/>
    <property type="match status" value="1"/>
</dbReference>
<keyword evidence="3 6" id="KW-0812">Transmembrane</keyword>
<keyword evidence="5 6" id="KW-0472">Membrane</keyword>
<keyword evidence="9" id="KW-1185">Reference proteome</keyword>